<accession>A0A9D4WD18</accession>
<comment type="caution">
    <text evidence="2">The sequence shown here is derived from an EMBL/GenBank/DDBJ whole genome shotgun (WGS) entry which is preliminary data.</text>
</comment>
<evidence type="ECO:0000313" key="2">
    <source>
        <dbReference type="EMBL" id="KAI5398590.1"/>
    </source>
</evidence>
<organism evidence="2 3">
    <name type="scientific">Pisum sativum</name>
    <name type="common">Garden pea</name>
    <name type="synonym">Lathyrus oleraceus</name>
    <dbReference type="NCBI Taxonomy" id="3888"/>
    <lineage>
        <taxon>Eukaryota</taxon>
        <taxon>Viridiplantae</taxon>
        <taxon>Streptophyta</taxon>
        <taxon>Embryophyta</taxon>
        <taxon>Tracheophyta</taxon>
        <taxon>Spermatophyta</taxon>
        <taxon>Magnoliopsida</taxon>
        <taxon>eudicotyledons</taxon>
        <taxon>Gunneridae</taxon>
        <taxon>Pentapetalae</taxon>
        <taxon>rosids</taxon>
        <taxon>fabids</taxon>
        <taxon>Fabales</taxon>
        <taxon>Fabaceae</taxon>
        <taxon>Papilionoideae</taxon>
        <taxon>50 kb inversion clade</taxon>
        <taxon>NPAAA clade</taxon>
        <taxon>Hologalegina</taxon>
        <taxon>IRL clade</taxon>
        <taxon>Fabeae</taxon>
        <taxon>Lathyrus</taxon>
    </lineage>
</organism>
<dbReference type="Gramene" id="Psat06G0409500-T1">
    <property type="protein sequence ID" value="KAI5398590.1"/>
    <property type="gene ID" value="KIW84_064095"/>
</dbReference>
<proteinExistence type="predicted"/>
<evidence type="ECO:0000313" key="3">
    <source>
        <dbReference type="Proteomes" id="UP001058974"/>
    </source>
</evidence>
<gene>
    <name evidence="2" type="ORF">KIW84_064095</name>
</gene>
<evidence type="ECO:0000256" key="1">
    <source>
        <dbReference type="SAM" id="MobiDB-lite"/>
    </source>
</evidence>
<dbReference type="EMBL" id="JAMSHJ010000006">
    <property type="protein sequence ID" value="KAI5398590.1"/>
    <property type="molecule type" value="Genomic_DNA"/>
</dbReference>
<sequence>MDIMQNVVHRQEENRQTNPRVAANMNTTNHVVGNGVPIVTHANAKGMPTNLNVSHTFHVPVHGGSQVGTYDHDRDFFKPRNESVYEHFGPSPTELERRFRMMDERVRAIEGCGKLKRGIQSLIDQGIFLVEHTSTADEVSTLEIPYYLVQIPVVNTPITPLVIIVPTPFPYENTKAIPWNYNSTTHLHGKRLEERSSKTQRTLVIHVPTEVSKHVETQKFVEIQKPVEVHKLVEVQEPAVNITGAGGMTRSGHIFAAPPPPHEKENPGASAKNRGKKPTDLEHG</sequence>
<dbReference type="Proteomes" id="UP001058974">
    <property type="component" value="Chromosome 6"/>
</dbReference>
<keyword evidence="3" id="KW-1185">Reference proteome</keyword>
<feature type="region of interest" description="Disordered" evidence="1">
    <location>
        <begin position="243"/>
        <end position="284"/>
    </location>
</feature>
<protein>
    <submittedName>
        <fullName evidence="2">Uncharacterized protein</fullName>
    </submittedName>
</protein>
<name>A0A9D4WD18_PEA</name>
<reference evidence="2 3" key="1">
    <citation type="journal article" date="2022" name="Nat. Genet.">
        <title>Improved pea reference genome and pan-genome highlight genomic features and evolutionary characteristics.</title>
        <authorList>
            <person name="Yang T."/>
            <person name="Liu R."/>
            <person name="Luo Y."/>
            <person name="Hu S."/>
            <person name="Wang D."/>
            <person name="Wang C."/>
            <person name="Pandey M.K."/>
            <person name="Ge S."/>
            <person name="Xu Q."/>
            <person name="Li N."/>
            <person name="Li G."/>
            <person name="Huang Y."/>
            <person name="Saxena R.K."/>
            <person name="Ji Y."/>
            <person name="Li M."/>
            <person name="Yan X."/>
            <person name="He Y."/>
            <person name="Liu Y."/>
            <person name="Wang X."/>
            <person name="Xiang C."/>
            <person name="Varshney R.K."/>
            <person name="Ding H."/>
            <person name="Gao S."/>
            <person name="Zong X."/>
        </authorList>
    </citation>
    <scope>NUCLEOTIDE SEQUENCE [LARGE SCALE GENOMIC DNA]</scope>
    <source>
        <strain evidence="2 3">cv. Zhongwan 6</strain>
    </source>
</reference>
<dbReference type="AlphaFoldDB" id="A0A9D4WD18"/>